<dbReference type="Proteomes" id="UP000054598">
    <property type="component" value="Unassembled WGS sequence"/>
</dbReference>
<dbReference type="PROSITE" id="PS00198">
    <property type="entry name" value="4FE4S_FER_1"/>
    <property type="match status" value="1"/>
</dbReference>
<name>A0A101ISV2_9EURY</name>
<dbReference type="InterPro" id="IPR017896">
    <property type="entry name" value="4Fe4S_Fe-S-bd"/>
</dbReference>
<dbReference type="SUPFAM" id="SSF54862">
    <property type="entry name" value="4Fe-4S ferredoxins"/>
    <property type="match status" value="1"/>
</dbReference>
<dbReference type="Gene3D" id="3.30.70.20">
    <property type="match status" value="1"/>
</dbReference>
<feature type="compositionally biased region" description="Basic and acidic residues" evidence="1">
    <location>
        <begin position="144"/>
        <end position="158"/>
    </location>
</feature>
<comment type="caution">
    <text evidence="3">The sequence shown here is derived from an EMBL/GenBank/DDBJ whole genome shotgun (WGS) entry which is preliminary data.</text>
</comment>
<dbReference type="PATRIC" id="fig|2198.3.peg.1176"/>
<dbReference type="Pfam" id="PF13237">
    <property type="entry name" value="Fer4_10"/>
    <property type="match status" value="1"/>
</dbReference>
<feature type="domain" description="4Fe-4S ferredoxin-type" evidence="2">
    <location>
        <begin position="4"/>
        <end position="33"/>
    </location>
</feature>
<sequence>MKRKIIDIDQEKCTGCGLCIPDCPEGALQIIDGKARLVSDLFCDGLGACIGTCPEGAICVIEREAGPYDEKAVMATIAPQGEAVIKAHLEHLIGHGEKDLYRQAIEYLTANAIPVPRHDTAGGHAGAAESVPTGCPGSAARSLPRRDAGESERAARTESELRQWPVQLKLLNAAASYFDDADLLISGDCVPFAYADFHRDFLRDKIAIIFCPKLDTDVEGYVTKLAEIFSQHTIRSITVLHMEVPCCSGVRYVVDQALKRSGKEIPVKEQTILITGQVAAEGERTVRRRTPPGHQE</sequence>
<feature type="domain" description="4Fe-4S ferredoxin-type" evidence="2">
    <location>
        <begin position="34"/>
        <end position="63"/>
    </location>
</feature>
<protein>
    <submittedName>
        <fullName evidence="3">4Fe-4S ferredoxin, iron-sulfur binding domain protein</fullName>
    </submittedName>
</protein>
<feature type="region of interest" description="Disordered" evidence="1">
    <location>
        <begin position="119"/>
        <end position="158"/>
    </location>
</feature>
<organism evidence="3 4">
    <name type="scientific">Methanoculleus marisnigri</name>
    <dbReference type="NCBI Taxonomy" id="2198"/>
    <lineage>
        <taxon>Archaea</taxon>
        <taxon>Methanobacteriati</taxon>
        <taxon>Methanobacteriota</taxon>
        <taxon>Stenosarchaea group</taxon>
        <taxon>Methanomicrobia</taxon>
        <taxon>Methanomicrobiales</taxon>
        <taxon>Methanomicrobiaceae</taxon>
        <taxon>Methanoculleus</taxon>
    </lineage>
</organism>
<reference evidence="4" key="1">
    <citation type="journal article" date="2015" name="MBio">
        <title>Genome-Resolved Metagenomic Analysis Reveals Roles for Candidate Phyla and Other Microbial Community Members in Biogeochemical Transformations in Oil Reservoirs.</title>
        <authorList>
            <person name="Hu P."/>
            <person name="Tom L."/>
            <person name="Singh A."/>
            <person name="Thomas B.C."/>
            <person name="Baker B.J."/>
            <person name="Piceno Y.M."/>
            <person name="Andersen G.L."/>
            <person name="Banfield J.F."/>
        </authorList>
    </citation>
    <scope>NUCLEOTIDE SEQUENCE [LARGE SCALE GENOMIC DNA]</scope>
</reference>
<proteinExistence type="predicted"/>
<evidence type="ECO:0000313" key="4">
    <source>
        <dbReference type="Proteomes" id="UP000054598"/>
    </source>
</evidence>
<accession>A0A101ISV2</accession>
<dbReference type="EMBL" id="LGHE01000146">
    <property type="protein sequence ID" value="KUL00749.1"/>
    <property type="molecule type" value="Genomic_DNA"/>
</dbReference>
<evidence type="ECO:0000259" key="2">
    <source>
        <dbReference type="PROSITE" id="PS51379"/>
    </source>
</evidence>
<dbReference type="PROSITE" id="PS51379">
    <property type="entry name" value="4FE4S_FER_2"/>
    <property type="match status" value="2"/>
</dbReference>
<evidence type="ECO:0000313" key="3">
    <source>
        <dbReference type="EMBL" id="KUL00749.1"/>
    </source>
</evidence>
<dbReference type="AlphaFoldDB" id="A0A101ISV2"/>
<gene>
    <name evidence="3" type="ORF">XE10_1289</name>
</gene>
<dbReference type="InterPro" id="IPR017900">
    <property type="entry name" value="4Fe4S_Fe_S_CS"/>
</dbReference>
<dbReference type="InterPro" id="IPR052911">
    <property type="entry name" value="Corrinoid_activation_enz"/>
</dbReference>
<dbReference type="PANTHER" id="PTHR42895:SF1">
    <property type="entry name" value="IRON-SULFUR CLUSTER PROTEIN"/>
    <property type="match status" value="1"/>
</dbReference>
<dbReference type="GO" id="GO:0016491">
    <property type="term" value="F:oxidoreductase activity"/>
    <property type="evidence" value="ECO:0007669"/>
    <property type="project" value="UniProtKB-ARBA"/>
</dbReference>
<dbReference type="PANTHER" id="PTHR42895">
    <property type="entry name" value="IRON-SULFUR CLUSTER-BINDING PROTEIN-RELATED"/>
    <property type="match status" value="1"/>
</dbReference>
<evidence type="ECO:0000256" key="1">
    <source>
        <dbReference type="SAM" id="MobiDB-lite"/>
    </source>
</evidence>